<organism evidence="3 4">
    <name type="scientific">Saponaria officinalis</name>
    <name type="common">Common soapwort</name>
    <name type="synonym">Lychnis saponaria</name>
    <dbReference type="NCBI Taxonomy" id="3572"/>
    <lineage>
        <taxon>Eukaryota</taxon>
        <taxon>Viridiplantae</taxon>
        <taxon>Streptophyta</taxon>
        <taxon>Embryophyta</taxon>
        <taxon>Tracheophyta</taxon>
        <taxon>Spermatophyta</taxon>
        <taxon>Magnoliopsida</taxon>
        <taxon>eudicotyledons</taxon>
        <taxon>Gunneridae</taxon>
        <taxon>Pentapetalae</taxon>
        <taxon>Caryophyllales</taxon>
        <taxon>Caryophyllaceae</taxon>
        <taxon>Caryophylleae</taxon>
        <taxon>Saponaria</taxon>
    </lineage>
</organism>
<feature type="compositionally biased region" description="Basic and acidic residues" evidence="1">
    <location>
        <begin position="386"/>
        <end position="400"/>
    </location>
</feature>
<reference evidence="3 4" key="1">
    <citation type="submission" date="2024-03" db="EMBL/GenBank/DDBJ databases">
        <title>WGS assembly of Saponaria officinalis var. Norfolk2.</title>
        <authorList>
            <person name="Jenkins J."/>
            <person name="Shu S."/>
            <person name="Grimwood J."/>
            <person name="Barry K."/>
            <person name="Goodstein D."/>
            <person name="Schmutz J."/>
            <person name="Leebens-Mack J."/>
            <person name="Osbourn A."/>
        </authorList>
    </citation>
    <scope>NUCLEOTIDE SEQUENCE [LARGE SCALE GENOMIC DNA]</scope>
    <source>
        <strain evidence="4">cv. Norfolk2</strain>
        <strain evidence="3">JIC</strain>
        <tissue evidence="3">Leaf</tissue>
    </source>
</reference>
<comment type="caution">
    <text evidence="3">The sequence shown here is derived from an EMBL/GenBank/DDBJ whole genome shotgun (WGS) entry which is preliminary data.</text>
</comment>
<keyword evidence="4" id="KW-1185">Reference proteome</keyword>
<dbReference type="Pfam" id="PF11926">
    <property type="entry name" value="DUF3444"/>
    <property type="match status" value="1"/>
</dbReference>
<dbReference type="AlphaFoldDB" id="A0AAW1GKK6"/>
<evidence type="ECO:0000256" key="1">
    <source>
        <dbReference type="SAM" id="MobiDB-lite"/>
    </source>
</evidence>
<evidence type="ECO:0000259" key="2">
    <source>
        <dbReference type="PROSITE" id="PS50076"/>
    </source>
</evidence>
<feature type="compositionally biased region" description="Basic and acidic residues" evidence="1">
    <location>
        <begin position="312"/>
        <end position="334"/>
    </location>
</feature>
<feature type="compositionally biased region" description="Basic residues" evidence="1">
    <location>
        <begin position="278"/>
        <end position="293"/>
    </location>
</feature>
<dbReference type="PANTHER" id="PTHR45089">
    <property type="entry name" value="DNAJ HEAT SHOCK AMINO-TERMINAL DOMAIN PROTEIN-RELATED"/>
    <property type="match status" value="1"/>
</dbReference>
<protein>
    <recommendedName>
        <fullName evidence="2">J domain-containing protein</fullName>
    </recommendedName>
</protein>
<accession>A0AAW1GKK6</accession>
<feature type="domain" description="J" evidence="2">
    <location>
        <begin position="66"/>
        <end position="130"/>
    </location>
</feature>
<feature type="region of interest" description="Disordered" evidence="1">
    <location>
        <begin position="136"/>
        <end position="172"/>
    </location>
</feature>
<dbReference type="PROSITE" id="PS50076">
    <property type="entry name" value="DNAJ_2"/>
    <property type="match status" value="1"/>
</dbReference>
<proteinExistence type="predicted"/>
<dbReference type="SMART" id="SM00271">
    <property type="entry name" value="DnaJ"/>
    <property type="match status" value="1"/>
</dbReference>
<dbReference type="PRINTS" id="PR00625">
    <property type="entry name" value="JDOMAIN"/>
</dbReference>
<dbReference type="SUPFAM" id="SSF46565">
    <property type="entry name" value="Chaperone J-domain"/>
    <property type="match status" value="1"/>
</dbReference>
<dbReference type="Proteomes" id="UP001443914">
    <property type="component" value="Unassembled WGS sequence"/>
</dbReference>
<dbReference type="InterPro" id="IPR036869">
    <property type="entry name" value="J_dom_sf"/>
</dbReference>
<feature type="compositionally biased region" description="Polar residues" evidence="1">
    <location>
        <begin position="156"/>
        <end position="172"/>
    </location>
</feature>
<dbReference type="InterPro" id="IPR024593">
    <property type="entry name" value="DUF3444"/>
</dbReference>
<feature type="compositionally biased region" description="Acidic residues" evidence="1">
    <location>
        <begin position="299"/>
        <end position="311"/>
    </location>
</feature>
<feature type="compositionally biased region" description="Basic residues" evidence="1">
    <location>
        <begin position="335"/>
        <end position="344"/>
    </location>
</feature>
<dbReference type="InterPro" id="IPR001623">
    <property type="entry name" value="DnaJ_domain"/>
</dbReference>
<dbReference type="EMBL" id="JBDFQZ010000014">
    <property type="protein sequence ID" value="KAK9664275.1"/>
    <property type="molecule type" value="Genomic_DNA"/>
</dbReference>
<dbReference type="CDD" id="cd06257">
    <property type="entry name" value="DnaJ"/>
    <property type="match status" value="1"/>
</dbReference>
<feature type="region of interest" description="Disordered" evidence="1">
    <location>
        <begin position="251"/>
        <end position="431"/>
    </location>
</feature>
<sequence length="656" mass="74654">MECNKEEACRAKDVAEKKMQNKDFVGARKFILKAQQLFPELENISQLLSVCDVHCSAEKMFGNDKDWYGILQVEQTADDTLIKKQYRKFALLLHPDKNQFAGAEAAFKLIGEAQRILLDKDKRASHDLKRRTPYKPVIPHQQSQPAGRNAGGVRQSRPQNNYASNPNSHYRASNFANLGQTHQAQPGNAKETFWTSCLHCSGRYQYYKEVLGRAIFCTSCKKPFVAFDVNATKSGTTQPVFPQQAVPTPTFNAGFQAGQKAGVSRSQTGSIKVERNRNSRSKSRKSKGRRRKHQVDTSDSSESDTSLDSEEVEIHEAAEHQKSQHHSSDGDRQTRRSNRNRRHVSYHENESDDEQVVTSSKKAKLDDLTEGTEDASTTFGSDFGEEDTKKECYMDERNDVSDMSTKNSSEAHDGLNSSREQKQEPTLYVYPDPEFSDFGKTREMDCFKVGQLWAAYDVVDAMPRYYAKINRVYNPGFKLKITWLEADPDDKVGKQWTKLELPFACGKFKKGDTLDTEDHGMFSHEVRGYKSIGRNSFRIYPNVGETWAIFKNWDVKWCSVPESARKFEYEFVEILSDFDETGGIRVAPLGKLKGFASLFCRKSVNEIQIRPSEVLRFSHMVPSFRMNGDERIDVPKGSFELDPACITENHEEISLP</sequence>
<evidence type="ECO:0000313" key="3">
    <source>
        <dbReference type="EMBL" id="KAK9664274.1"/>
    </source>
</evidence>
<dbReference type="Pfam" id="PF00226">
    <property type="entry name" value="DnaJ"/>
    <property type="match status" value="1"/>
</dbReference>
<name>A0AAW1GKK6_SAPOF</name>
<evidence type="ECO:0000313" key="4">
    <source>
        <dbReference type="Proteomes" id="UP001443914"/>
    </source>
</evidence>
<dbReference type="EMBL" id="JBDFQZ010000014">
    <property type="protein sequence ID" value="KAK9664274.1"/>
    <property type="molecule type" value="Genomic_DNA"/>
</dbReference>
<dbReference type="PANTHER" id="PTHR45089:SF24">
    <property type="entry name" value="DNAJ HEAT SHOCK N-TERMINAL DOMAIN-CONTAINING PROTEIN"/>
    <property type="match status" value="1"/>
</dbReference>
<dbReference type="Gene3D" id="1.10.287.110">
    <property type="entry name" value="DnaJ domain"/>
    <property type="match status" value="1"/>
</dbReference>
<gene>
    <name evidence="3" type="ORF">RND81_14G030400</name>
</gene>
<feature type="compositionally biased region" description="Basic and acidic residues" evidence="1">
    <location>
        <begin position="409"/>
        <end position="423"/>
    </location>
</feature>